<organism evidence="1 2">
    <name type="scientific">Choristoneura fumiferana</name>
    <name type="common">Spruce budworm moth</name>
    <name type="synonym">Archips fumiferana</name>
    <dbReference type="NCBI Taxonomy" id="7141"/>
    <lineage>
        <taxon>Eukaryota</taxon>
        <taxon>Metazoa</taxon>
        <taxon>Ecdysozoa</taxon>
        <taxon>Arthropoda</taxon>
        <taxon>Hexapoda</taxon>
        <taxon>Insecta</taxon>
        <taxon>Pterygota</taxon>
        <taxon>Neoptera</taxon>
        <taxon>Endopterygota</taxon>
        <taxon>Lepidoptera</taxon>
        <taxon>Glossata</taxon>
        <taxon>Ditrysia</taxon>
        <taxon>Tortricoidea</taxon>
        <taxon>Tortricidae</taxon>
        <taxon>Tortricinae</taxon>
        <taxon>Choristoneura</taxon>
    </lineage>
</organism>
<sequence>MTSKMKIDSRTLGPWGKGALELHRELSNRLREATGNPRAGSFLAQRISIAVQRGNAACVMGTMPRGPPLFFN</sequence>
<name>A0ACC0K223_CHOFU</name>
<accession>A0ACC0K223</accession>
<evidence type="ECO:0000313" key="2">
    <source>
        <dbReference type="Proteomes" id="UP001064048"/>
    </source>
</evidence>
<dbReference type="EMBL" id="CM046131">
    <property type="protein sequence ID" value="KAI8430446.1"/>
    <property type="molecule type" value="Genomic_DNA"/>
</dbReference>
<comment type="caution">
    <text evidence="1">The sequence shown here is derived from an EMBL/GenBank/DDBJ whole genome shotgun (WGS) entry which is preliminary data.</text>
</comment>
<reference evidence="1 2" key="1">
    <citation type="journal article" date="2022" name="Genome Biol. Evol.">
        <title>The Spruce Budworm Genome: Reconstructing the Evolutionary History of Antifreeze Proteins.</title>
        <authorList>
            <person name="Beliveau C."/>
            <person name="Gagne P."/>
            <person name="Picq S."/>
            <person name="Vernygora O."/>
            <person name="Keeling C.I."/>
            <person name="Pinkney K."/>
            <person name="Doucet D."/>
            <person name="Wen F."/>
            <person name="Johnston J.S."/>
            <person name="Maaroufi H."/>
            <person name="Boyle B."/>
            <person name="Laroche J."/>
            <person name="Dewar K."/>
            <person name="Juretic N."/>
            <person name="Blackburn G."/>
            <person name="Nisole A."/>
            <person name="Brunet B."/>
            <person name="Brandao M."/>
            <person name="Lumley L."/>
            <person name="Duan J."/>
            <person name="Quan G."/>
            <person name="Lucarotti C.J."/>
            <person name="Roe A.D."/>
            <person name="Sperling F.A.H."/>
            <person name="Levesque R.C."/>
            <person name="Cusson M."/>
        </authorList>
    </citation>
    <scope>NUCLEOTIDE SEQUENCE [LARGE SCALE GENOMIC DNA]</scope>
    <source>
        <strain evidence="1">Glfc:IPQL:Cfum</strain>
    </source>
</reference>
<proteinExistence type="predicted"/>
<protein>
    <submittedName>
        <fullName evidence="1">Uncharacterized protein</fullName>
    </submittedName>
</protein>
<dbReference type="Proteomes" id="UP001064048">
    <property type="component" value="Chromosome Z"/>
</dbReference>
<gene>
    <name evidence="1" type="ORF">MSG28_000721</name>
</gene>
<keyword evidence="2" id="KW-1185">Reference proteome</keyword>
<evidence type="ECO:0000313" key="1">
    <source>
        <dbReference type="EMBL" id="KAI8430446.1"/>
    </source>
</evidence>